<dbReference type="PANTHER" id="PTHR42643:SF32">
    <property type="entry name" value="IONOTROPIC RECEPTOR 31A, ISOFORM C-RELATED"/>
    <property type="match status" value="1"/>
</dbReference>
<evidence type="ECO:0008006" key="10">
    <source>
        <dbReference type="Google" id="ProtNLM"/>
    </source>
</evidence>
<evidence type="ECO:0000313" key="9">
    <source>
        <dbReference type="EMBL" id="PCG76563.1"/>
    </source>
</evidence>
<keyword evidence="5 8" id="KW-0472">Membrane</keyword>
<evidence type="ECO:0000256" key="3">
    <source>
        <dbReference type="ARBA" id="ARBA00022692"/>
    </source>
</evidence>
<comment type="subcellular location">
    <subcellularLocation>
        <location evidence="1">Cell membrane</location>
        <topology evidence="1">Multi-pass membrane protein</topology>
    </subcellularLocation>
</comment>
<evidence type="ECO:0000256" key="8">
    <source>
        <dbReference type="SAM" id="Phobius"/>
    </source>
</evidence>
<comment type="caution">
    <text evidence="9">The sequence shown here is derived from an EMBL/GenBank/DDBJ whole genome shotgun (WGS) entry which is preliminary data.</text>
</comment>
<evidence type="ECO:0000256" key="1">
    <source>
        <dbReference type="ARBA" id="ARBA00004651"/>
    </source>
</evidence>
<name>A0A2A4JYJ6_HELVI</name>
<dbReference type="PANTHER" id="PTHR42643">
    <property type="entry name" value="IONOTROPIC RECEPTOR 20A-RELATED"/>
    <property type="match status" value="1"/>
</dbReference>
<evidence type="ECO:0000256" key="4">
    <source>
        <dbReference type="ARBA" id="ARBA00022989"/>
    </source>
</evidence>
<proteinExistence type="predicted"/>
<dbReference type="Gene3D" id="1.10.287.70">
    <property type="match status" value="1"/>
</dbReference>
<keyword evidence="2" id="KW-1003">Cell membrane</keyword>
<dbReference type="InterPro" id="IPR052192">
    <property type="entry name" value="Insect_Ionotropic_Sensory_Rcpt"/>
</dbReference>
<dbReference type="STRING" id="7102.A0A2A4JYJ6"/>
<feature type="transmembrane region" description="Helical" evidence="8">
    <location>
        <begin position="375"/>
        <end position="395"/>
    </location>
</feature>
<dbReference type="EMBL" id="NWSH01000413">
    <property type="protein sequence ID" value="PCG76563.1"/>
    <property type="molecule type" value="Genomic_DNA"/>
</dbReference>
<keyword evidence="7" id="KW-0325">Glycoprotein</keyword>
<protein>
    <recommendedName>
        <fullName evidence="10">Ionotropic glutamate receptor C-terminal domain-containing protein</fullName>
    </recommendedName>
</protein>
<evidence type="ECO:0000256" key="7">
    <source>
        <dbReference type="ARBA" id="ARBA00023180"/>
    </source>
</evidence>
<gene>
    <name evidence="9" type="ORF">B5V51_9173</name>
</gene>
<dbReference type="AlphaFoldDB" id="A0A2A4JYJ6"/>
<keyword evidence="3 8" id="KW-0812">Transmembrane</keyword>
<evidence type="ECO:0000256" key="5">
    <source>
        <dbReference type="ARBA" id="ARBA00023136"/>
    </source>
</evidence>
<accession>A0A2A4JYJ6</accession>
<dbReference type="GO" id="GO:0005886">
    <property type="term" value="C:plasma membrane"/>
    <property type="evidence" value="ECO:0007669"/>
    <property type="project" value="UniProtKB-SubCell"/>
</dbReference>
<feature type="transmembrane region" description="Helical" evidence="8">
    <location>
        <begin position="131"/>
        <end position="149"/>
    </location>
</feature>
<sequence length="410" mass="47889">MNVTLRVATLYNCDSLRFRARTSDPHTLDPMWRETMLGCIILDLLRDMYQFDMTYVFDNPERNVTVEGLNNASQSYRDMVDVYSRSMTLTQELAEQIYPIHALHTWKLGFLLSRPSNKIFSTFYSKPFSRPVWNCLYGMGLLIIIFFYILKRWEFSVLGGWQNSIAYEALLVVGAYCQHIPPIDPRLPSRRIAYLIFFTFVYIVYTYYTSNLLSNLVNDKDHGIDLHTLADSDYLFLAVNQMMMAIFERPQIYHYNRNISLVVKKLMRIRSVSISDGLQAVKTGKYALLSDFITVYPLMKRTYDNDDICKLVSIDLLSGITKYFYTSKKFPYKEQFKIGFLRIKEAGLLNRLVCTDFEEPKCTKSHIIQISMQHIAIPLTILAVSSVVSVIIMVAERIHYNRNIVWPYFN</sequence>
<organism evidence="9">
    <name type="scientific">Heliothis virescens</name>
    <name type="common">Tobacco budworm moth</name>
    <dbReference type="NCBI Taxonomy" id="7102"/>
    <lineage>
        <taxon>Eukaryota</taxon>
        <taxon>Metazoa</taxon>
        <taxon>Ecdysozoa</taxon>
        <taxon>Arthropoda</taxon>
        <taxon>Hexapoda</taxon>
        <taxon>Insecta</taxon>
        <taxon>Pterygota</taxon>
        <taxon>Neoptera</taxon>
        <taxon>Endopterygota</taxon>
        <taxon>Lepidoptera</taxon>
        <taxon>Glossata</taxon>
        <taxon>Ditrysia</taxon>
        <taxon>Noctuoidea</taxon>
        <taxon>Noctuidae</taxon>
        <taxon>Heliothinae</taxon>
        <taxon>Heliothis</taxon>
    </lineage>
</organism>
<reference evidence="9" key="1">
    <citation type="submission" date="2017-09" db="EMBL/GenBank/DDBJ databases">
        <title>Contemporary evolution of a Lepidopteran species, Heliothis virescens, in response to modern agricultural practices.</title>
        <authorList>
            <person name="Fritz M.L."/>
            <person name="Deyonke A.M."/>
            <person name="Papanicolaou A."/>
            <person name="Micinski S."/>
            <person name="Westbrook J."/>
            <person name="Gould F."/>
        </authorList>
    </citation>
    <scope>NUCLEOTIDE SEQUENCE [LARGE SCALE GENOMIC DNA]</scope>
    <source>
        <strain evidence="9">HvINT-</strain>
        <tissue evidence="9">Whole body</tissue>
    </source>
</reference>
<keyword evidence="6" id="KW-0675">Receptor</keyword>
<keyword evidence="4 8" id="KW-1133">Transmembrane helix</keyword>
<feature type="transmembrane region" description="Helical" evidence="8">
    <location>
        <begin position="192"/>
        <end position="208"/>
    </location>
</feature>
<dbReference type="SUPFAM" id="SSF53850">
    <property type="entry name" value="Periplasmic binding protein-like II"/>
    <property type="match status" value="1"/>
</dbReference>
<evidence type="ECO:0000256" key="2">
    <source>
        <dbReference type="ARBA" id="ARBA00022475"/>
    </source>
</evidence>
<evidence type="ECO:0000256" key="6">
    <source>
        <dbReference type="ARBA" id="ARBA00023170"/>
    </source>
</evidence>